<name>A0A9E7EP88_9LILI</name>
<dbReference type="AlphaFoldDB" id="A0A9E7EP88"/>
<evidence type="ECO:0000256" key="2">
    <source>
        <dbReference type="SAM" id="Phobius"/>
    </source>
</evidence>
<evidence type="ECO:0000313" key="3">
    <source>
        <dbReference type="EMBL" id="URD80332.1"/>
    </source>
</evidence>
<organism evidence="3 4">
    <name type="scientific">Musa troglodytarum</name>
    <name type="common">fe'i banana</name>
    <dbReference type="NCBI Taxonomy" id="320322"/>
    <lineage>
        <taxon>Eukaryota</taxon>
        <taxon>Viridiplantae</taxon>
        <taxon>Streptophyta</taxon>
        <taxon>Embryophyta</taxon>
        <taxon>Tracheophyta</taxon>
        <taxon>Spermatophyta</taxon>
        <taxon>Magnoliopsida</taxon>
        <taxon>Liliopsida</taxon>
        <taxon>Zingiberales</taxon>
        <taxon>Musaceae</taxon>
        <taxon>Musa</taxon>
    </lineage>
</organism>
<dbReference type="EMBL" id="CP097503">
    <property type="protein sequence ID" value="URD80332.1"/>
    <property type="molecule type" value="Genomic_DNA"/>
</dbReference>
<feature type="transmembrane region" description="Helical" evidence="2">
    <location>
        <begin position="58"/>
        <end position="87"/>
    </location>
</feature>
<sequence>MNLGKHKKKRRRRRSYTVTSSPSQRFHSLVRGKRYHTVLLLLHLRTQQEGKRSTRSPVVQWVCAGGNLSFIFSGQLICDLVAVMAVGRRRHRRPISRSCHGGAKKRRLSGEHQQHPQEQHRRFPASNASDHDNGPGVEIDRQICCVSFSSALCGVLRG</sequence>
<feature type="compositionally biased region" description="Basic and acidic residues" evidence="1">
    <location>
        <begin position="108"/>
        <end position="121"/>
    </location>
</feature>
<accession>A0A9E7EP88</accession>
<proteinExistence type="predicted"/>
<dbReference type="Proteomes" id="UP001055439">
    <property type="component" value="Chromosome 10"/>
</dbReference>
<reference evidence="3" key="1">
    <citation type="submission" date="2022-05" db="EMBL/GenBank/DDBJ databases">
        <title>The Musa troglodytarum L. genome provides insights into the mechanism of non-climacteric behaviour and enrichment of carotenoids.</title>
        <authorList>
            <person name="Wang J."/>
        </authorList>
    </citation>
    <scope>NUCLEOTIDE SEQUENCE</scope>
    <source>
        <tissue evidence="3">Leaf</tissue>
    </source>
</reference>
<keyword evidence="2" id="KW-0812">Transmembrane</keyword>
<feature type="compositionally biased region" description="Basic residues" evidence="1">
    <location>
        <begin position="1"/>
        <end position="15"/>
    </location>
</feature>
<evidence type="ECO:0000256" key="1">
    <source>
        <dbReference type="SAM" id="MobiDB-lite"/>
    </source>
</evidence>
<feature type="region of interest" description="Disordered" evidence="1">
    <location>
        <begin position="1"/>
        <end position="23"/>
    </location>
</feature>
<protein>
    <submittedName>
        <fullName evidence="3">Uncharacterized protein</fullName>
    </submittedName>
</protein>
<feature type="region of interest" description="Disordered" evidence="1">
    <location>
        <begin position="92"/>
        <end position="132"/>
    </location>
</feature>
<gene>
    <name evidence="3" type="ORF">MUK42_22867</name>
</gene>
<keyword evidence="4" id="KW-1185">Reference proteome</keyword>
<evidence type="ECO:0000313" key="4">
    <source>
        <dbReference type="Proteomes" id="UP001055439"/>
    </source>
</evidence>
<keyword evidence="2" id="KW-0472">Membrane</keyword>
<keyword evidence="2" id="KW-1133">Transmembrane helix</keyword>